<protein>
    <recommendedName>
        <fullName evidence="3">Pentatricopeptide repeat-containing protein</fullName>
    </recommendedName>
</protein>
<dbReference type="InterPro" id="IPR002885">
    <property type="entry name" value="PPR_rpt"/>
</dbReference>
<keyword evidence="2" id="KW-1185">Reference proteome</keyword>
<sequence length="1446" mass="161822">MATTNSSRASLIKTRSHLISSKHNYNHQRFNLHYASNNLLTPILPRNTSLRASCHFFNGVLPSNKYQFSTFSKNYDQFEFQEIDLEQLINSVYLKQNIFPLHFIKKLDDNGYFQLSNYLSSDPSESVIKNNVLSPTTLNLILSALSNLDLDNPSLLYSSSNFIYNPSFLKFLSKNIQNNRSVDFQSIFEILNQNSESYVNKKLLGAFFVLNYVISVTEILKVTTPILPIDTTLNLITFYSKIDYFIQILLSKSTGDLSAVDTSYIYESVNPNIFLHSIPITNNDSQNQDFPNKRFSKEKGTLRRLTRHQHRSNKVFEKNSYGVFLPTSKAAEMVQFLSKNNHDSSHNSMHDIWLHYLTENDIIKPIDHKKPLYLDSQNSSNGTDNSTELFPSKLAIDMLNSLSDFSASKEATKILVRSFSDASKLDSLSTTQRSYLISAITNLIKSLAIKGNPDSIELIVSLFSSLLSSSDSTYTPSDTPASLNTKVNYKDTPNEILVARMTPLISSMYIMALRISSQYNKELWAYRLFLDRWRSLLDKFRSVEPSPNFSSSQFLRSRWAEGSISNQHIYSLLSQGQLDAAYKTLRAASRAAKIGHSAPVYDALIRCFFGMGDFEKAMELFYAMETPSNPISISSDTSITNNDISTNNLELSSDTSLTPRATKDTYSLVFQCLILSINSICSSQTSILPPGRDQSLDSLKITLYNHVYRAWKLCDKRWEIQIPVPTALSVLNSTLNDSEILNCPENDSIIFSYFDLINSIIDFFGNSISISVETIMTTNPYFISKSFLLAQTESSTTKFEKSSERFGNYTNGSSIESIVIKSILLVLSLSKFTTNSNFSKRKNKEKSTNNMNIDSTIIASKYINKELDNLGIECQFDPASYSLQLKRRDTNPIFGNGGLENTSKFMDLKGYSILTKSQFFYWNETSLYRSKNIIESCRSDNIIHAMKHFNQAVSDNLVVSSEAFRQLFALVDKLKKDKSKSRGDKLTYLSKNVDLDVIYDEYIPAMQKSLLPVLSKEPGKNYWKISSDQGSSINDPETGFSMDYFVSTESLVIENLVKRVTEMDNFRKSKLLDGHLVKGNNGANDIQTGSYRYIDDKLANIPSNSLGTESGKYDVKSGGSSGLAGAIRPTFVGKGKGNRQGKYGGKATTFSGPFNAYLEHLVSERLVVKEMRCSSSDMKRGEFLRVLEMMDASKLSANLVTFELLFEYIAIGGQSAAGEIWEFVCGKFGLDENFSEAGNKEQVLGLILDLVNPSSNWGDLSADTLRSRDILNSLGDGLVRSSGDRAGTGGVGGRSGHLVGQVFSSAETIGFANIGVLEILANFYIDFYHGKNQTKKKAVRGHGVGGSRSKSIPTIKNPGTLLEVGVYSGGVEIEVLAKLAKVIRIMAESYKGALAIPCSGRDSSDEMRVVEVVAENESRKLLSERKELWEKTLIRVDKELKNRPVF</sequence>
<dbReference type="EMBL" id="LSSM01007381">
    <property type="protein sequence ID" value="OMJ08482.1"/>
    <property type="molecule type" value="Genomic_DNA"/>
</dbReference>
<reference evidence="2" key="1">
    <citation type="submission" date="2017-01" db="EMBL/GenBank/DDBJ databases">
        <authorList>
            <person name="Wang Y."/>
            <person name="White M."/>
            <person name="Kvist S."/>
            <person name="Moncalvo J.-M."/>
        </authorList>
    </citation>
    <scope>NUCLEOTIDE SEQUENCE [LARGE SCALE GENOMIC DNA]</scope>
    <source>
        <strain evidence="2">ID-206-W2</strain>
    </source>
</reference>
<dbReference type="OrthoDB" id="5587999at2759"/>
<evidence type="ECO:0000313" key="1">
    <source>
        <dbReference type="EMBL" id="OMJ08482.1"/>
    </source>
</evidence>
<accession>A0A1R1X1I2</accession>
<name>A0A1R1X1I2_9FUNG</name>
<organism evidence="1 2">
    <name type="scientific">Smittium culicis</name>
    <dbReference type="NCBI Taxonomy" id="133412"/>
    <lineage>
        <taxon>Eukaryota</taxon>
        <taxon>Fungi</taxon>
        <taxon>Fungi incertae sedis</taxon>
        <taxon>Zoopagomycota</taxon>
        <taxon>Kickxellomycotina</taxon>
        <taxon>Harpellomycetes</taxon>
        <taxon>Harpellales</taxon>
        <taxon>Legeriomycetaceae</taxon>
        <taxon>Smittium</taxon>
    </lineage>
</organism>
<evidence type="ECO:0000313" key="2">
    <source>
        <dbReference type="Proteomes" id="UP000187429"/>
    </source>
</evidence>
<gene>
    <name evidence="1" type="ORF">AYI69_g11044</name>
</gene>
<dbReference type="Proteomes" id="UP000187429">
    <property type="component" value="Unassembled WGS sequence"/>
</dbReference>
<evidence type="ECO:0008006" key="3">
    <source>
        <dbReference type="Google" id="ProtNLM"/>
    </source>
</evidence>
<comment type="caution">
    <text evidence="1">The sequence shown here is derived from an EMBL/GenBank/DDBJ whole genome shotgun (WGS) entry which is preliminary data.</text>
</comment>
<dbReference type="NCBIfam" id="TIGR00756">
    <property type="entry name" value="PPR"/>
    <property type="match status" value="1"/>
</dbReference>
<proteinExistence type="predicted"/>